<dbReference type="PATRIC" id="fig|128780.6.peg.2935"/>
<dbReference type="NCBIfam" id="TIGR02532">
    <property type="entry name" value="IV_pilin_GFxxxE"/>
    <property type="match status" value="1"/>
</dbReference>
<dbReference type="InterPro" id="IPR012902">
    <property type="entry name" value="N_methyl_site"/>
</dbReference>
<proteinExistence type="predicted"/>
<keyword evidence="1" id="KW-0812">Transmembrane</keyword>
<keyword evidence="3" id="KW-1185">Reference proteome</keyword>
<feature type="transmembrane region" description="Helical" evidence="1">
    <location>
        <begin position="21"/>
        <end position="39"/>
    </location>
</feature>
<evidence type="ECO:0000313" key="2">
    <source>
        <dbReference type="EMBL" id="ALJ29256.1"/>
    </source>
</evidence>
<dbReference type="PROSITE" id="PS00409">
    <property type="entry name" value="PROKAR_NTER_METHYL"/>
    <property type="match status" value="1"/>
</dbReference>
<keyword evidence="1" id="KW-0472">Membrane</keyword>
<protein>
    <recommendedName>
        <fullName evidence="4">Prepilin-type N-terminal cleavage/methylation domain-containing protein</fullName>
    </recommendedName>
</protein>
<dbReference type="KEGG" id="sacz:AOT14_29030"/>
<keyword evidence="1" id="KW-1133">Transmembrane helix</keyword>
<dbReference type="Pfam" id="PF07963">
    <property type="entry name" value="N_methyl"/>
    <property type="match status" value="1"/>
</dbReference>
<dbReference type="EMBL" id="CP012900">
    <property type="protein sequence ID" value="ALJ29256.1"/>
    <property type="molecule type" value="Genomic_DNA"/>
</dbReference>
<reference evidence="2 3" key="1">
    <citation type="journal article" date="2015" name="Genome Announc.">
        <title>Complete Genome Sequencing of Stenotrophomonas acidaminiphila ZAC14D2_NAIMI4_2, a Multidrug-Resistant Strain Isolated from Sediments of a Polluted River in Mexico, Uncovers New Antibiotic Resistance Genes and a Novel Class-II Lasso Peptide Biosynthesis Gene Cluster.</title>
        <authorList>
            <person name="Vinuesa P."/>
            <person name="Ochoa-Sanchez L.E."/>
        </authorList>
    </citation>
    <scope>NUCLEOTIDE SEQUENCE [LARGE SCALE GENOMIC DNA]</scope>
    <source>
        <strain evidence="2 3">ZAC14D2_NAIMI4_2</strain>
    </source>
</reference>
<evidence type="ECO:0000256" key="1">
    <source>
        <dbReference type="SAM" id="Phobius"/>
    </source>
</evidence>
<sequence length="445" mass="47512">MMPTSAPFARARQRGFSLIELTVALVILGIIGVLLTRWLSDTAHERSQVAQRDLLQRADDALLGYATIHARLPCPASPLSDGREDCAQGEVGTLPWRTLSLPDTRAGNIRYGVLRRSGDSASLAGWSTAAQRVADVDTALPADLAQVADQAVPLQVTINAPRFVPFSKIQPWDNCSVVDCANLPHSGLNSLNSMDFCDALRNAAMLPASMEHVHTRRELEPAQIAGNVAYALAAVNPLAPAHDATSPVFQSPRRPGGGTDNYQDKVLAVGIDQLWSRLRCGEHYAPALYAHADVAMGARLTTPAMVNHEVQLDIMVELGVAEAMNASVALIDATADLINTTSETLDTIAEMFETYGGWNWRVAVAGGSIGTAVGSTIAAGAALAAAGTYAATSRQYRDQFAARFPDEARRLEVEIVSNARRADMLGGFPDDTVRTAAKNLQYTGP</sequence>
<organism evidence="2 3">
    <name type="scientific">Stenotrophomonas acidaminiphila</name>
    <dbReference type="NCBI Taxonomy" id="128780"/>
    <lineage>
        <taxon>Bacteria</taxon>
        <taxon>Pseudomonadati</taxon>
        <taxon>Pseudomonadota</taxon>
        <taxon>Gammaproteobacteria</taxon>
        <taxon>Lysobacterales</taxon>
        <taxon>Lysobacteraceae</taxon>
        <taxon>Stenotrophomonas</taxon>
    </lineage>
</organism>
<accession>A0A0S1B2E2</accession>
<dbReference type="OrthoDB" id="6033325at2"/>
<name>A0A0S1B2E2_9GAMM</name>
<dbReference type="AlphaFoldDB" id="A0A0S1B2E2"/>
<dbReference type="Proteomes" id="UP000061010">
    <property type="component" value="Chromosome"/>
</dbReference>
<evidence type="ECO:0008006" key="4">
    <source>
        <dbReference type="Google" id="ProtNLM"/>
    </source>
</evidence>
<evidence type="ECO:0000313" key="3">
    <source>
        <dbReference type="Proteomes" id="UP000061010"/>
    </source>
</evidence>
<gene>
    <name evidence="2" type="ORF">AOT14_29030</name>
</gene>